<evidence type="ECO:0000256" key="1">
    <source>
        <dbReference type="ARBA" id="ARBA00004127"/>
    </source>
</evidence>
<keyword evidence="7" id="KW-1185">Reference proteome</keyword>
<proteinExistence type="predicted"/>
<protein>
    <submittedName>
        <fullName evidence="6">Predicted Fe2+/Mn2+ transporter, VIT1/CCC1 family</fullName>
    </submittedName>
</protein>
<dbReference type="OrthoDB" id="5506246at2"/>
<gene>
    <name evidence="6" type="ORF">SAMN05444398_101101</name>
</gene>
<feature type="transmembrane region" description="Helical" evidence="5">
    <location>
        <begin position="190"/>
        <end position="212"/>
    </location>
</feature>
<dbReference type="GO" id="GO:0012505">
    <property type="term" value="C:endomembrane system"/>
    <property type="evidence" value="ECO:0007669"/>
    <property type="project" value="UniProtKB-SubCell"/>
</dbReference>
<dbReference type="GO" id="GO:0030026">
    <property type="term" value="P:intracellular manganese ion homeostasis"/>
    <property type="evidence" value="ECO:0007669"/>
    <property type="project" value="InterPro"/>
</dbReference>
<feature type="transmembrane region" description="Helical" evidence="5">
    <location>
        <begin position="224"/>
        <end position="243"/>
    </location>
</feature>
<evidence type="ECO:0000256" key="2">
    <source>
        <dbReference type="ARBA" id="ARBA00022692"/>
    </source>
</evidence>
<dbReference type="Proteomes" id="UP000183974">
    <property type="component" value="Unassembled WGS sequence"/>
</dbReference>
<feature type="transmembrane region" description="Helical" evidence="5">
    <location>
        <begin position="161"/>
        <end position="184"/>
    </location>
</feature>
<evidence type="ECO:0000313" key="6">
    <source>
        <dbReference type="EMBL" id="SHK95675.1"/>
    </source>
</evidence>
<evidence type="ECO:0000256" key="4">
    <source>
        <dbReference type="ARBA" id="ARBA00023136"/>
    </source>
</evidence>
<keyword evidence="3 5" id="KW-1133">Transmembrane helix</keyword>
<organism evidence="6 7">
    <name type="scientific">Roseovarius pacificus</name>
    <dbReference type="NCBI Taxonomy" id="337701"/>
    <lineage>
        <taxon>Bacteria</taxon>
        <taxon>Pseudomonadati</taxon>
        <taxon>Pseudomonadota</taxon>
        <taxon>Alphaproteobacteria</taxon>
        <taxon>Rhodobacterales</taxon>
        <taxon>Roseobacteraceae</taxon>
        <taxon>Roseovarius</taxon>
    </lineage>
</organism>
<evidence type="ECO:0000256" key="5">
    <source>
        <dbReference type="SAM" id="Phobius"/>
    </source>
</evidence>
<accession>A0A1M6WQ76</accession>
<reference evidence="6 7" key="1">
    <citation type="submission" date="2016-11" db="EMBL/GenBank/DDBJ databases">
        <authorList>
            <person name="Jaros S."/>
            <person name="Januszkiewicz K."/>
            <person name="Wedrychowicz H."/>
        </authorList>
    </citation>
    <scope>NUCLEOTIDE SEQUENCE [LARGE SCALE GENOMIC DNA]</scope>
    <source>
        <strain evidence="6 7">DSM 29589</strain>
    </source>
</reference>
<dbReference type="STRING" id="337701.SAMN05444398_101101"/>
<dbReference type="RefSeq" id="WP_073031506.1">
    <property type="nucleotide sequence ID" value="NZ_BMLR01000001.1"/>
</dbReference>
<dbReference type="InterPro" id="IPR008217">
    <property type="entry name" value="Ccc1_fam"/>
</dbReference>
<keyword evidence="2 5" id="KW-0812">Transmembrane</keyword>
<comment type="subcellular location">
    <subcellularLocation>
        <location evidence="1">Endomembrane system</location>
        <topology evidence="1">Multi-pass membrane protein</topology>
    </subcellularLocation>
</comment>
<keyword evidence="4 5" id="KW-0472">Membrane</keyword>
<evidence type="ECO:0000313" key="7">
    <source>
        <dbReference type="Proteomes" id="UP000183974"/>
    </source>
</evidence>
<dbReference type="Pfam" id="PF01988">
    <property type="entry name" value="VIT1"/>
    <property type="match status" value="1"/>
</dbReference>
<name>A0A1M6WQ76_9RHOB</name>
<evidence type="ECO:0000256" key="3">
    <source>
        <dbReference type="ARBA" id="ARBA00022989"/>
    </source>
</evidence>
<dbReference type="EMBL" id="FRBR01000001">
    <property type="protein sequence ID" value="SHK95675.1"/>
    <property type="molecule type" value="Genomic_DNA"/>
</dbReference>
<dbReference type="AlphaFoldDB" id="A0A1M6WQ76"/>
<feature type="transmembrane region" description="Helical" evidence="5">
    <location>
        <begin position="55"/>
        <end position="77"/>
    </location>
</feature>
<dbReference type="GO" id="GO:0005384">
    <property type="term" value="F:manganese ion transmembrane transporter activity"/>
    <property type="evidence" value="ECO:0007669"/>
    <property type="project" value="InterPro"/>
</dbReference>
<dbReference type="PANTHER" id="PTHR31851">
    <property type="entry name" value="FE(2+)/MN(2+) TRANSPORTER PCL1"/>
    <property type="match status" value="1"/>
</dbReference>
<sequence>MTSDTNHDTPAGAGKLDKTQEFLKQIVYGGNDGIVTTFAIVAGFAGAAAEGVAQIGGLAVLVFGLANLFADAVSMGLGEFLSARSQNDLYRSRHQTELRKITEHPEIEQDRMARLLQDRGLSVTDSDAAASILSRHPQLMADLTMTYTHGMQDPDDDNPAVNGLFTFVSFVCFGSVPLLPYFLFDPTRSTLVMSVIATLLALTALGLLRFSATRERLTRSVGETVLVGTVCAVVAFVVGWIVGG</sequence>
<feature type="transmembrane region" description="Helical" evidence="5">
    <location>
        <begin position="26"/>
        <end position="49"/>
    </location>
</feature>